<evidence type="ECO:0000313" key="3">
    <source>
        <dbReference type="RefSeq" id="XP_030750950.1"/>
    </source>
</evidence>
<protein>
    <submittedName>
        <fullName evidence="3">Uncharacterized protein LOC115878562</fullName>
    </submittedName>
</protein>
<organism evidence="2 3">
    <name type="scientific">Sitophilus oryzae</name>
    <name type="common">Rice weevil</name>
    <name type="synonym">Curculio oryzae</name>
    <dbReference type="NCBI Taxonomy" id="7048"/>
    <lineage>
        <taxon>Eukaryota</taxon>
        <taxon>Metazoa</taxon>
        <taxon>Ecdysozoa</taxon>
        <taxon>Arthropoda</taxon>
        <taxon>Hexapoda</taxon>
        <taxon>Insecta</taxon>
        <taxon>Pterygota</taxon>
        <taxon>Neoptera</taxon>
        <taxon>Endopterygota</taxon>
        <taxon>Coleoptera</taxon>
        <taxon>Polyphaga</taxon>
        <taxon>Cucujiformia</taxon>
        <taxon>Curculionidae</taxon>
        <taxon>Dryophthorinae</taxon>
        <taxon>Sitophilus</taxon>
    </lineage>
</organism>
<name>A0A6J2XJ58_SITOR</name>
<keyword evidence="1" id="KW-0472">Membrane</keyword>
<gene>
    <name evidence="3" type="primary">LOC115878562</name>
</gene>
<accession>A0A6J2XJ58</accession>
<dbReference type="InParanoid" id="A0A6J2XJ58"/>
<dbReference type="GeneID" id="115878562"/>
<dbReference type="OrthoDB" id="6066069at2759"/>
<keyword evidence="1" id="KW-0812">Transmembrane</keyword>
<keyword evidence="2" id="KW-1185">Reference proteome</keyword>
<dbReference type="RefSeq" id="XP_030750950.1">
    <property type="nucleotide sequence ID" value="XM_030895090.1"/>
</dbReference>
<dbReference type="AlphaFoldDB" id="A0A6J2XJ58"/>
<feature type="transmembrane region" description="Helical" evidence="1">
    <location>
        <begin position="162"/>
        <end position="183"/>
    </location>
</feature>
<reference evidence="3" key="1">
    <citation type="submission" date="2025-08" db="UniProtKB">
        <authorList>
            <consortium name="RefSeq"/>
        </authorList>
    </citation>
    <scope>IDENTIFICATION</scope>
    <source>
        <tissue evidence="3">Gonads</tissue>
    </source>
</reference>
<keyword evidence="1" id="KW-1133">Transmembrane helix</keyword>
<evidence type="ECO:0000313" key="2">
    <source>
        <dbReference type="Proteomes" id="UP000504635"/>
    </source>
</evidence>
<sequence length="230" mass="26498">MYLILYLLTIIYNIVIGTIDLNTAELQYLADHLTPEECRRLVAAAHFHGFEEPNALDKADRKVPKDILCIDHLHHWNAQQGEGKGETHEVLEHRLRQMGKTELADWLGKIVFRQLGIDLENAINKEIIDYTEKLSTESAILALEPLQPKIENPTEYNIIDTFLYALAIGISLTIIGLSVKLICNKISKNLKQRKRRKLQYEFMDADTSDSEHEDNKFDIRTYISSSHITR</sequence>
<dbReference type="Proteomes" id="UP000504635">
    <property type="component" value="Unplaced"/>
</dbReference>
<proteinExistence type="predicted"/>
<dbReference type="KEGG" id="soy:115878562"/>
<evidence type="ECO:0000256" key="1">
    <source>
        <dbReference type="SAM" id="Phobius"/>
    </source>
</evidence>